<feature type="domain" description="DUF3825" evidence="1">
    <location>
        <begin position="46"/>
        <end position="249"/>
    </location>
</feature>
<keyword evidence="3" id="KW-1185">Reference proteome</keyword>
<dbReference type="EMBL" id="QOHR01000049">
    <property type="protein sequence ID" value="REC53722.1"/>
    <property type="molecule type" value="Genomic_DNA"/>
</dbReference>
<sequence length="285" mass="32191">MSTFGSHRMTFGHDELVAAWGEPQTSRVVDRLRRFAFIPNELLEKLAATALPENWGQNNHVLKKYLAVQVAWSIEQGQYTEGEGQFYVTAGHLQTRYGTPIYLAFERNRNPGREPFYLVAVEANMSAPRLPVPPEIPAPNAIPSGVEIVMMHDHILDDNSDRVPFFAETPRVAQMCAVSGAIQWSLNRNLHLPYWYFGQMSYVVPLYLSSREDITLAPDLIAPIQVNPGSLLVRTVLKPVMPFGNARVAVQRHDQLPHWLLQAWKEHAVNATEDEIENPESVRSA</sequence>
<evidence type="ECO:0000313" key="2">
    <source>
        <dbReference type="EMBL" id="REC53722.1"/>
    </source>
</evidence>
<evidence type="ECO:0000313" key="3">
    <source>
        <dbReference type="Proteomes" id="UP000257131"/>
    </source>
</evidence>
<gene>
    <name evidence="2" type="ORF">DRV84_14805</name>
</gene>
<dbReference type="Proteomes" id="UP000257131">
    <property type="component" value="Unassembled WGS sequence"/>
</dbReference>
<name>A0A3D9BJZ4_9RHOB</name>
<dbReference type="InterPro" id="IPR024437">
    <property type="entry name" value="DUF3825"/>
</dbReference>
<protein>
    <submittedName>
        <fullName evidence="2">DUF3825 domain-containing protein</fullName>
    </submittedName>
</protein>
<evidence type="ECO:0000259" key="1">
    <source>
        <dbReference type="Pfam" id="PF12873"/>
    </source>
</evidence>
<accession>A0A3D9BJZ4</accession>
<dbReference type="Pfam" id="PF12873">
    <property type="entry name" value="DUF3825"/>
    <property type="match status" value="1"/>
</dbReference>
<proteinExistence type="predicted"/>
<organism evidence="2 3">
    <name type="scientific">Rhodosalinus sediminis</name>
    <dbReference type="NCBI Taxonomy" id="1940533"/>
    <lineage>
        <taxon>Bacteria</taxon>
        <taxon>Pseudomonadati</taxon>
        <taxon>Pseudomonadota</taxon>
        <taxon>Alphaproteobacteria</taxon>
        <taxon>Rhodobacterales</taxon>
        <taxon>Paracoccaceae</taxon>
        <taxon>Rhodosalinus</taxon>
    </lineage>
</organism>
<dbReference type="AlphaFoldDB" id="A0A3D9BJZ4"/>
<reference evidence="2 3" key="1">
    <citation type="journal article" date="2017" name="Int. J. Syst. Evol. Microbiol.">
        <title>Rhodosalinus sediminis gen. nov., sp. nov., isolated from marine saltern.</title>
        <authorList>
            <person name="Guo L.Y."/>
            <person name="Ling S.K."/>
            <person name="Li C.M."/>
            <person name="Chen G.J."/>
            <person name="Du Z.J."/>
        </authorList>
    </citation>
    <scope>NUCLEOTIDE SEQUENCE [LARGE SCALE GENOMIC DNA]</scope>
    <source>
        <strain evidence="2 3">WDN1C137</strain>
    </source>
</reference>
<comment type="caution">
    <text evidence="2">The sequence shown here is derived from an EMBL/GenBank/DDBJ whole genome shotgun (WGS) entry which is preliminary data.</text>
</comment>